<dbReference type="GO" id="GO:0046872">
    <property type="term" value="F:metal ion binding"/>
    <property type="evidence" value="ECO:0007669"/>
    <property type="project" value="UniProtKB-KW"/>
</dbReference>
<keyword evidence="10" id="KW-1185">Reference proteome</keyword>
<reference evidence="9 10" key="1">
    <citation type="submission" date="2007-05" db="EMBL/GenBank/DDBJ databases">
        <title>Complete sequence of plasmid3 pACRY03 of Acidiphilium cryptum JF-5.</title>
        <authorList>
            <consortium name="US DOE Joint Genome Institute"/>
            <person name="Copeland A."/>
            <person name="Lucas S."/>
            <person name="Lapidus A."/>
            <person name="Barry K."/>
            <person name="Detter J.C."/>
            <person name="Glavina del Rio T."/>
            <person name="Hammon N."/>
            <person name="Israni S."/>
            <person name="Dalin E."/>
            <person name="Tice H."/>
            <person name="Pitluck S."/>
            <person name="Sims D."/>
            <person name="Brettin T."/>
            <person name="Bruce D."/>
            <person name="Han C."/>
            <person name="Schmutz J."/>
            <person name="Larimer F."/>
            <person name="Land M."/>
            <person name="Hauser L."/>
            <person name="Kyrpides N."/>
            <person name="Kim E."/>
            <person name="Magnuson T."/>
            <person name="Richardson P."/>
        </authorList>
    </citation>
    <scope>NUCLEOTIDE SEQUENCE [LARGE SCALE GENOMIC DNA]</scope>
    <source>
        <strain evidence="9 10">JF-5</strain>
        <plasmid evidence="10">Plasmid pACRY03</plasmid>
    </source>
</reference>
<dbReference type="PROSITE" id="PS51007">
    <property type="entry name" value="CYTC"/>
    <property type="match status" value="1"/>
</dbReference>
<dbReference type="Pfam" id="PF00034">
    <property type="entry name" value="Cytochrom_C"/>
    <property type="match status" value="1"/>
</dbReference>
<dbReference type="Gene3D" id="1.10.760.10">
    <property type="entry name" value="Cytochrome c-like domain"/>
    <property type="match status" value="1"/>
</dbReference>
<feature type="domain" description="Cytochrome c" evidence="8">
    <location>
        <begin position="96"/>
        <end position="196"/>
    </location>
</feature>
<evidence type="ECO:0000256" key="4">
    <source>
        <dbReference type="ARBA" id="ARBA00022982"/>
    </source>
</evidence>
<protein>
    <submittedName>
        <fullName evidence="9">Cytochrome c, class I</fullName>
    </submittedName>
</protein>
<evidence type="ECO:0000256" key="7">
    <source>
        <dbReference type="SAM" id="Phobius"/>
    </source>
</evidence>
<dbReference type="EMBL" id="CP000691">
    <property type="protein sequence ID" value="ABQ29074.1"/>
    <property type="molecule type" value="Genomic_DNA"/>
</dbReference>
<gene>
    <name evidence="9" type="ordered locus">Acry_3471</name>
</gene>
<dbReference type="GO" id="GO:0020037">
    <property type="term" value="F:heme binding"/>
    <property type="evidence" value="ECO:0007669"/>
    <property type="project" value="InterPro"/>
</dbReference>
<proteinExistence type="predicted"/>
<dbReference type="AlphaFoldDB" id="A5FTZ2"/>
<organism evidence="9 10">
    <name type="scientific">Acidiphilium cryptum (strain JF-5)</name>
    <dbReference type="NCBI Taxonomy" id="349163"/>
    <lineage>
        <taxon>Bacteria</taxon>
        <taxon>Pseudomonadati</taxon>
        <taxon>Pseudomonadota</taxon>
        <taxon>Alphaproteobacteria</taxon>
        <taxon>Acetobacterales</taxon>
        <taxon>Acidocellaceae</taxon>
        <taxon>Acidiphilium</taxon>
    </lineage>
</organism>
<keyword evidence="7" id="KW-1133">Transmembrane helix</keyword>
<dbReference type="GO" id="GO:0009055">
    <property type="term" value="F:electron transfer activity"/>
    <property type="evidence" value="ECO:0007669"/>
    <property type="project" value="InterPro"/>
</dbReference>
<geneLocation type="plasmid" evidence="9 10">
    <name>pACRY03</name>
</geneLocation>
<keyword evidence="7" id="KW-0812">Transmembrane</keyword>
<dbReference type="InterPro" id="IPR009056">
    <property type="entry name" value="Cyt_c-like_dom"/>
</dbReference>
<dbReference type="InterPro" id="IPR002327">
    <property type="entry name" value="Cyt_c_1A/1B"/>
</dbReference>
<evidence type="ECO:0000313" key="9">
    <source>
        <dbReference type="EMBL" id="ABQ29074.1"/>
    </source>
</evidence>
<accession>A5FTZ2</accession>
<evidence type="ECO:0000313" key="10">
    <source>
        <dbReference type="Proteomes" id="UP000000245"/>
    </source>
</evidence>
<keyword evidence="5 6" id="KW-0408">Iron</keyword>
<keyword evidence="9" id="KW-0614">Plasmid</keyword>
<dbReference type="PANTHER" id="PTHR11961">
    <property type="entry name" value="CYTOCHROME C"/>
    <property type="match status" value="1"/>
</dbReference>
<feature type="transmembrane region" description="Helical" evidence="7">
    <location>
        <begin position="63"/>
        <end position="84"/>
    </location>
</feature>
<evidence type="ECO:0000256" key="2">
    <source>
        <dbReference type="ARBA" id="ARBA00022617"/>
    </source>
</evidence>
<dbReference type="KEGG" id="acr:Acry_3471"/>
<evidence type="ECO:0000256" key="6">
    <source>
        <dbReference type="PROSITE-ProRule" id="PRU00433"/>
    </source>
</evidence>
<dbReference type="PRINTS" id="PR00604">
    <property type="entry name" value="CYTCHRMECIAB"/>
</dbReference>
<dbReference type="Proteomes" id="UP000000245">
    <property type="component" value="Plasmid pACRY03"/>
</dbReference>
<evidence type="ECO:0000259" key="8">
    <source>
        <dbReference type="PROSITE" id="PS51007"/>
    </source>
</evidence>
<evidence type="ECO:0000256" key="1">
    <source>
        <dbReference type="ARBA" id="ARBA00022448"/>
    </source>
</evidence>
<dbReference type="HOGENOM" id="CLU_060944_2_0_5"/>
<keyword evidence="7" id="KW-0472">Membrane</keyword>
<keyword evidence="1" id="KW-0813">Transport</keyword>
<sequence>MRNSSLKIRYSRHSIGLPATTTTPGAVRGATKRCSLECGWRSESIGATLEAHSAGGFPMVNRIALVSFVAVFVAGFATAALPVFPAPALAGGMPDGNAVKGKSIFSAQCAACHSVVAGQNGIGPSLYGVFGKPAASVAGFPFSPALKSAHIVWTAAALDKFLTNPQAAVPGTKMPYMGMPNAQKRANVIAYLATLKDQN</sequence>
<keyword evidence="2 6" id="KW-0349">Heme</keyword>
<evidence type="ECO:0000256" key="3">
    <source>
        <dbReference type="ARBA" id="ARBA00022723"/>
    </source>
</evidence>
<keyword evidence="3 6" id="KW-0479">Metal-binding</keyword>
<keyword evidence="4" id="KW-0249">Electron transport</keyword>
<name>A5FTZ2_ACICJ</name>
<dbReference type="SUPFAM" id="SSF46626">
    <property type="entry name" value="Cytochrome c"/>
    <property type="match status" value="1"/>
</dbReference>
<evidence type="ECO:0000256" key="5">
    <source>
        <dbReference type="ARBA" id="ARBA00023004"/>
    </source>
</evidence>
<dbReference type="InterPro" id="IPR036909">
    <property type="entry name" value="Cyt_c-like_dom_sf"/>
</dbReference>